<dbReference type="PROSITE" id="PS01124">
    <property type="entry name" value="HTH_ARAC_FAMILY_2"/>
    <property type="match status" value="1"/>
</dbReference>
<proteinExistence type="predicted"/>
<gene>
    <name evidence="5" type="ORF">SAMN05216418_0247</name>
</gene>
<evidence type="ECO:0000256" key="1">
    <source>
        <dbReference type="ARBA" id="ARBA00023015"/>
    </source>
</evidence>
<feature type="domain" description="HTH araC/xylS-type" evidence="4">
    <location>
        <begin position="211"/>
        <end position="308"/>
    </location>
</feature>
<dbReference type="Pfam" id="PF12833">
    <property type="entry name" value="HTH_18"/>
    <property type="match status" value="1"/>
</dbReference>
<dbReference type="GO" id="GO:0003700">
    <property type="term" value="F:DNA-binding transcription factor activity"/>
    <property type="evidence" value="ECO:0007669"/>
    <property type="project" value="InterPro"/>
</dbReference>
<dbReference type="InterPro" id="IPR018062">
    <property type="entry name" value="HTH_AraC-typ_CS"/>
</dbReference>
<dbReference type="InterPro" id="IPR050204">
    <property type="entry name" value="AraC_XylS_family_regulators"/>
</dbReference>
<evidence type="ECO:0000313" key="5">
    <source>
        <dbReference type="EMBL" id="SDB81432.1"/>
    </source>
</evidence>
<keyword evidence="1" id="KW-0805">Transcription regulation</keyword>
<sequence length="314" mass="33016">MTARVSPRASRNIARTVAVRGDMTPEPALERALSTIDVHPGRGWQQELTVGERLILPRGAAALVYVRAGELTGATHRSACTVDAAAGTATTVDGGRTLLAGDAFLSLGCHDLALASRSGAEVTVVPLELTPTAETRALPPLVFVSGFAHAEPAAAGLAAHLGIAHDTGGRTGDDTICKLMVTTVLLTALRLWASSDGDATWPPRSDDPFLARVVAAIDADPGREWSIDQLAALGAMSRSVFAARFREVFGTSPAAHVTEVRMRRAKQLLDAGTPVSETSRALGYASDEGFRRAFRRHTGVAPSAWRAGRRTLVG</sequence>
<evidence type="ECO:0000259" key="4">
    <source>
        <dbReference type="PROSITE" id="PS01124"/>
    </source>
</evidence>
<dbReference type="PANTHER" id="PTHR46796:SF7">
    <property type="entry name" value="ARAC FAMILY TRANSCRIPTIONAL REGULATOR"/>
    <property type="match status" value="1"/>
</dbReference>
<dbReference type="AlphaFoldDB" id="A0A1G6GHC7"/>
<organism evidence="5 6">
    <name type="scientific">Microbacterium enclense</name>
    <dbReference type="NCBI Taxonomy" id="993073"/>
    <lineage>
        <taxon>Bacteria</taxon>
        <taxon>Bacillati</taxon>
        <taxon>Actinomycetota</taxon>
        <taxon>Actinomycetes</taxon>
        <taxon>Micrococcales</taxon>
        <taxon>Microbacteriaceae</taxon>
        <taxon>Microbacterium</taxon>
    </lineage>
</organism>
<dbReference type="SMART" id="SM00342">
    <property type="entry name" value="HTH_ARAC"/>
    <property type="match status" value="1"/>
</dbReference>
<protein>
    <submittedName>
        <fullName evidence="5">AraC-type DNA-binding protein</fullName>
    </submittedName>
</protein>
<dbReference type="EMBL" id="FMYG01000001">
    <property type="protein sequence ID" value="SDB81432.1"/>
    <property type="molecule type" value="Genomic_DNA"/>
</dbReference>
<dbReference type="STRING" id="993073.AS029_00080"/>
<evidence type="ECO:0000313" key="6">
    <source>
        <dbReference type="Proteomes" id="UP000183203"/>
    </source>
</evidence>
<reference evidence="5 6" key="1">
    <citation type="submission" date="2016-09" db="EMBL/GenBank/DDBJ databases">
        <authorList>
            <person name="Capua I."/>
            <person name="De Benedictis P."/>
            <person name="Joannis T."/>
            <person name="Lombin L.H."/>
            <person name="Cattoli G."/>
        </authorList>
    </citation>
    <scope>NUCLEOTIDE SEQUENCE [LARGE SCALE GENOMIC DNA]</scope>
    <source>
        <strain evidence="5 6">NIO-1002</strain>
    </source>
</reference>
<name>A0A1G6GHC7_9MICO</name>
<dbReference type="InterPro" id="IPR009057">
    <property type="entry name" value="Homeodomain-like_sf"/>
</dbReference>
<dbReference type="SUPFAM" id="SSF46689">
    <property type="entry name" value="Homeodomain-like"/>
    <property type="match status" value="2"/>
</dbReference>
<evidence type="ECO:0000256" key="3">
    <source>
        <dbReference type="ARBA" id="ARBA00023163"/>
    </source>
</evidence>
<dbReference type="InterPro" id="IPR018060">
    <property type="entry name" value="HTH_AraC"/>
</dbReference>
<dbReference type="GO" id="GO:0043565">
    <property type="term" value="F:sequence-specific DNA binding"/>
    <property type="evidence" value="ECO:0007669"/>
    <property type="project" value="InterPro"/>
</dbReference>
<dbReference type="Gene3D" id="1.10.10.60">
    <property type="entry name" value="Homeodomain-like"/>
    <property type="match status" value="2"/>
</dbReference>
<evidence type="ECO:0000256" key="2">
    <source>
        <dbReference type="ARBA" id="ARBA00023125"/>
    </source>
</evidence>
<dbReference type="PROSITE" id="PS00041">
    <property type="entry name" value="HTH_ARAC_FAMILY_1"/>
    <property type="match status" value="1"/>
</dbReference>
<accession>A0A1G6GHC7</accession>
<dbReference type="PANTHER" id="PTHR46796">
    <property type="entry name" value="HTH-TYPE TRANSCRIPTIONAL ACTIVATOR RHAS-RELATED"/>
    <property type="match status" value="1"/>
</dbReference>
<dbReference type="Proteomes" id="UP000183203">
    <property type="component" value="Unassembled WGS sequence"/>
</dbReference>
<keyword evidence="3" id="KW-0804">Transcription</keyword>
<keyword evidence="2 5" id="KW-0238">DNA-binding</keyword>